<dbReference type="CDD" id="cd07067">
    <property type="entry name" value="HP_PGM_like"/>
    <property type="match status" value="1"/>
</dbReference>
<dbReference type="InterPro" id="IPR029033">
    <property type="entry name" value="His_PPase_superfam"/>
</dbReference>
<feature type="signal peptide" evidence="1">
    <location>
        <begin position="1"/>
        <end position="26"/>
    </location>
</feature>
<protein>
    <submittedName>
        <fullName evidence="2">Uncharacterized protein</fullName>
    </submittedName>
</protein>
<evidence type="ECO:0000256" key="1">
    <source>
        <dbReference type="SAM" id="SignalP"/>
    </source>
</evidence>
<organism evidence="2 3">
    <name type="scientific">Heterodera trifolii</name>
    <dbReference type="NCBI Taxonomy" id="157864"/>
    <lineage>
        <taxon>Eukaryota</taxon>
        <taxon>Metazoa</taxon>
        <taxon>Ecdysozoa</taxon>
        <taxon>Nematoda</taxon>
        <taxon>Chromadorea</taxon>
        <taxon>Rhabditida</taxon>
        <taxon>Tylenchina</taxon>
        <taxon>Tylenchomorpha</taxon>
        <taxon>Tylenchoidea</taxon>
        <taxon>Heteroderidae</taxon>
        <taxon>Heteroderinae</taxon>
        <taxon>Heterodera</taxon>
    </lineage>
</organism>
<reference evidence="2 3" key="1">
    <citation type="submission" date="2024-10" db="EMBL/GenBank/DDBJ databases">
        <authorList>
            <person name="Kim D."/>
        </authorList>
    </citation>
    <scope>NUCLEOTIDE SEQUENCE [LARGE SCALE GENOMIC DNA]</scope>
    <source>
        <strain evidence="2">BH-2024</strain>
    </source>
</reference>
<dbReference type="Gene3D" id="3.40.50.1240">
    <property type="entry name" value="Phosphoglycerate mutase-like"/>
    <property type="match status" value="1"/>
</dbReference>
<dbReference type="AlphaFoldDB" id="A0ABD2KSZ8"/>
<dbReference type="EMBL" id="JBICBT010000672">
    <property type="protein sequence ID" value="KAL3105956.1"/>
    <property type="molecule type" value="Genomic_DNA"/>
</dbReference>
<dbReference type="SMART" id="SM00855">
    <property type="entry name" value="PGAM"/>
    <property type="match status" value="1"/>
</dbReference>
<accession>A0ABD2KSZ8</accession>
<proteinExistence type="predicted"/>
<name>A0ABD2KSZ8_9BILA</name>
<dbReference type="SUPFAM" id="SSF53254">
    <property type="entry name" value="Phosphoglycerate mutase-like"/>
    <property type="match status" value="1"/>
</dbReference>
<comment type="caution">
    <text evidence="2">The sequence shown here is derived from an EMBL/GenBank/DDBJ whole genome shotgun (WGS) entry which is preliminary data.</text>
</comment>
<keyword evidence="3" id="KW-1185">Reference proteome</keyword>
<evidence type="ECO:0000313" key="3">
    <source>
        <dbReference type="Proteomes" id="UP001620626"/>
    </source>
</evidence>
<dbReference type="InterPro" id="IPR051710">
    <property type="entry name" value="Phosphatase_SH3-domain"/>
</dbReference>
<dbReference type="InterPro" id="IPR013078">
    <property type="entry name" value="His_Pase_superF_clade-1"/>
</dbReference>
<gene>
    <name evidence="2" type="ORF">niasHT_025013</name>
</gene>
<feature type="chain" id="PRO_5044848166" evidence="1">
    <location>
        <begin position="27"/>
        <end position="477"/>
    </location>
</feature>
<dbReference type="GO" id="GO:0016791">
    <property type="term" value="F:phosphatase activity"/>
    <property type="evidence" value="ECO:0007669"/>
    <property type="project" value="UniProtKB-ARBA"/>
</dbReference>
<sequence>MLYNLLRLFLPFFIFFLSFLPPLIFGVNSDSERPSWQLSVLDGLRFVHCSDDHSREVIKKDEQKLLDWMGKQRQCFGDAQKHFSLPNRFFRQIRNKINAWNAKLNELKKCTNVHSYYKKFRLLNTIRLIFRAQNITIVQYFLDMFLNNTEQKQLGKIIRILEKQRKVFDMSRYEKKMEANEADLESITFQLETNFKQNEFNFNYNIIRKIKNEFAKVKLEWAENDQREASKFWTIDKRPLVRQTLYLVRHAEKLDIVDKSWNNDKNELEREDSPLSPLGFRQADELGKWFDMVNVDRLYASPFKRCLETANGLIGGEKGGRGIGIEVESGLAEFYGQSAIKVGFEDPTQSQNQFSLIDPNYWPVFNRNALVTIEIERRKRQRSANDRDFVMLQTIRHILQNNEKAENLVLVSHLSNIGLLLERMGVEWVAVGQASITKLIRYEENIGNSPDLLQQFRMEFASEIGHLTERADYTFGV</sequence>
<dbReference type="Proteomes" id="UP001620626">
    <property type="component" value="Unassembled WGS sequence"/>
</dbReference>
<dbReference type="PANTHER" id="PTHR16469">
    <property type="entry name" value="UBIQUITIN-ASSOCIATED AND SH3 DOMAIN-CONTAINING BA-RELATED"/>
    <property type="match status" value="1"/>
</dbReference>
<keyword evidence="1" id="KW-0732">Signal</keyword>
<evidence type="ECO:0000313" key="2">
    <source>
        <dbReference type="EMBL" id="KAL3105956.1"/>
    </source>
</evidence>
<dbReference type="PANTHER" id="PTHR16469:SF27">
    <property type="entry name" value="UBIQUITIN-ASSOCIATED AND SH3 DOMAIN-CONTAINING BA-RELATED"/>
    <property type="match status" value="1"/>
</dbReference>
<dbReference type="Pfam" id="PF00300">
    <property type="entry name" value="His_Phos_1"/>
    <property type="match status" value="1"/>
</dbReference>